<name>A0A1R2CNP2_9CILI</name>
<dbReference type="OrthoDB" id="325998at2759"/>
<dbReference type="AlphaFoldDB" id="A0A1R2CNP2"/>
<proteinExistence type="predicted"/>
<accession>A0A1R2CNP2</accession>
<sequence length="404" mass="46512">MKYTPPRKLQTTLLIESPRSLQGLSGSSWKLSEHSSKHYQTIVTPRDCTRTNSPIMMPSTVISEDSENDEIKTVYEQLILIRDRHATLKTYINSIRAQLQQSFNIAIAELQGKRNALISQIDLLYDENFNKLCLSHKEKESKIDVKNQELDISLDEIDRVIQKIELYSTDNESIEKDIQKTLKIWVSEADVSNDWAILNPSSFNYTITTGRYKKKHRDSSEVLDTTLGKKECPRCNSSKKHRNPHHGEMPHKSSSKSRSYHDILKQNTEMVERLEKLENAVTKSFKPPRPNKLLESTFDLSKSESPISISTLYSESSDISSDDNRIRVYIPQGYPSYTCFYLVRTAEDVTIGQIVEKLVLHMGVNKGNYCLKNDLGQGKFKIIENWRKADMFASAKLFLYKDDE</sequence>
<dbReference type="EMBL" id="MPUH01000099">
    <property type="protein sequence ID" value="OMJ90586.1"/>
    <property type="molecule type" value="Genomic_DNA"/>
</dbReference>
<comment type="caution">
    <text evidence="2">The sequence shown here is derived from an EMBL/GenBank/DDBJ whole genome shotgun (WGS) entry which is preliminary data.</text>
</comment>
<gene>
    <name evidence="2" type="ORF">SteCoe_6978</name>
</gene>
<evidence type="ECO:0000256" key="1">
    <source>
        <dbReference type="SAM" id="MobiDB-lite"/>
    </source>
</evidence>
<dbReference type="Proteomes" id="UP000187209">
    <property type="component" value="Unassembled WGS sequence"/>
</dbReference>
<evidence type="ECO:0000313" key="2">
    <source>
        <dbReference type="EMBL" id="OMJ90586.1"/>
    </source>
</evidence>
<feature type="region of interest" description="Disordered" evidence="1">
    <location>
        <begin position="232"/>
        <end position="259"/>
    </location>
</feature>
<organism evidence="2 3">
    <name type="scientific">Stentor coeruleus</name>
    <dbReference type="NCBI Taxonomy" id="5963"/>
    <lineage>
        <taxon>Eukaryota</taxon>
        <taxon>Sar</taxon>
        <taxon>Alveolata</taxon>
        <taxon>Ciliophora</taxon>
        <taxon>Postciliodesmatophora</taxon>
        <taxon>Heterotrichea</taxon>
        <taxon>Heterotrichida</taxon>
        <taxon>Stentoridae</taxon>
        <taxon>Stentor</taxon>
    </lineage>
</organism>
<reference evidence="2 3" key="1">
    <citation type="submission" date="2016-11" db="EMBL/GenBank/DDBJ databases">
        <title>The macronuclear genome of Stentor coeruleus: a giant cell with tiny introns.</title>
        <authorList>
            <person name="Slabodnick M."/>
            <person name="Ruby J.G."/>
            <person name="Reiff S.B."/>
            <person name="Swart E.C."/>
            <person name="Gosai S."/>
            <person name="Prabakaran S."/>
            <person name="Witkowska E."/>
            <person name="Larue G.E."/>
            <person name="Fisher S."/>
            <person name="Freeman R.M."/>
            <person name="Gunawardena J."/>
            <person name="Chu W."/>
            <person name="Stover N.A."/>
            <person name="Gregory B.D."/>
            <person name="Nowacki M."/>
            <person name="Derisi J."/>
            <person name="Roy S.W."/>
            <person name="Marshall W.F."/>
            <person name="Sood P."/>
        </authorList>
    </citation>
    <scope>NUCLEOTIDE SEQUENCE [LARGE SCALE GENOMIC DNA]</scope>
    <source>
        <strain evidence="2">WM001</strain>
    </source>
</reference>
<evidence type="ECO:0000313" key="3">
    <source>
        <dbReference type="Proteomes" id="UP000187209"/>
    </source>
</evidence>
<keyword evidence="3" id="KW-1185">Reference proteome</keyword>
<protein>
    <submittedName>
        <fullName evidence="2">Uncharacterized protein</fullName>
    </submittedName>
</protein>